<gene>
    <name evidence="9" type="ORF">OS889_07410</name>
</gene>
<dbReference type="Gene3D" id="1.10.3720.10">
    <property type="entry name" value="MetI-like"/>
    <property type="match status" value="1"/>
</dbReference>
<dbReference type="Pfam" id="PF00528">
    <property type="entry name" value="BPD_transp_1"/>
    <property type="match status" value="1"/>
</dbReference>
<dbReference type="AlphaFoldDB" id="A0ABD5MA90"/>
<keyword evidence="6 7" id="KW-0472">Membrane</keyword>
<keyword evidence="2 7" id="KW-0813">Transport</keyword>
<dbReference type="InterPro" id="IPR000515">
    <property type="entry name" value="MetI-like"/>
</dbReference>
<evidence type="ECO:0000256" key="7">
    <source>
        <dbReference type="RuleBase" id="RU363032"/>
    </source>
</evidence>
<keyword evidence="10" id="KW-1185">Reference proteome</keyword>
<feature type="transmembrane region" description="Helical" evidence="7">
    <location>
        <begin position="121"/>
        <end position="142"/>
    </location>
</feature>
<dbReference type="InterPro" id="IPR035906">
    <property type="entry name" value="MetI-like_sf"/>
</dbReference>
<comment type="subcellular location">
    <subcellularLocation>
        <location evidence="1 7">Cell membrane</location>
        <topology evidence="1 7">Multi-pass membrane protein</topology>
    </subcellularLocation>
</comment>
<evidence type="ECO:0000313" key="9">
    <source>
        <dbReference type="EMBL" id="MFA1610825.1"/>
    </source>
</evidence>
<feature type="domain" description="ABC transmembrane type-1" evidence="8">
    <location>
        <begin position="83"/>
        <end position="274"/>
    </location>
</feature>
<dbReference type="CDD" id="cd06261">
    <property type="entry name" value="TM_PBP2"/>
    <property type="match status" value="1"/>
</dbReference>
<accession>A0ABD5MA90</accession>
<keyword evidence="5 7" id="KW-1133">Transmembrane helix</keyword>
<feature type="transmembrane region" description="Helical" evidence="7">
    <location>
        <begin position="22"/>
        <end position="43"/>
    </location>
</feature>
<dbReference type="InterPro" id="IPR050901">
    <property type="entry name" value="BP-dep_ABC_trans_perm"/>
</dbReference>
<name>A0ABD5MA90_9EURY</name>
<dbReference type="PANTHER" id="PTHR32243">
    <property type="entry name" value="MALTOSE TRANSPORT SYSTEM PERMEASE-RELATED"/>
    <property type="match status" value="1"/>
</dbReference>
<dbReference type="RefSeq" id="WP_372388625.1">
    <property type="nucleotide sequence ID" value="NZ_JBGNYA010000001.1"/>
</dbReference>
<dbReference type="PANTHER" id="PTHR32243:SF18">
    <property type="entry name" value="INNER MEMBRANE ABC TRANSPORTER PERMEASE PROTEIN YCJP"/>
    <property type="match status" value="1"/>
</dbReference>
<evidence type="ECO:0000313" key="10">
    <source>
        <dbReference type="Proteomes" id="UP001570511"/>
    </source>
</evidence>
<comment type="similarity">
    <text evidence="7">Belongs to the binding-protein-dependent transport system permease family.</text>
</comment>
<evidence type="ECO:0000256" key="6">
    <source>
        <dbReference type="ARBA" id="ARBA00023136"/>
    </source>
</evidence>
<feature type="transmembrane region" description="Helical" evidence="7">
    <location>
        <begin position="252"/>
        <end position="274"/>
    </location>
</feature>
<dbReference type="SUPFAM" id="SSF161098">
    <property type="entry name" value="MetI-like"/>
    <property type="match status" value="1"/>
</dbReference>
<comment type="caution">
    <text evidence="9">The sequence shown here is derived from an EMBL/GenBank/DDBJ whole genome shotgun (WGS) entry which is preliminary data.</text>
</comment>
<proteinExistence type="inferred from homology"/>
<evidence type="ECO:0000256" key="2">
    <source>
        <dbReference type="ARBA" id="ARBA00022448"/>
    </source>
</evidence>
<feature type="transmembrane region" description="Helical" evidence="7">
    <location>
        <begin position="195"/>
        <end position="218"/>
    </location>
</feature>
<dbReference type="PROSITE" id="PS50928">
    <property type="entry name" value="ABC_TM1"/>
    <property type="match status" value="1"/>
</dbReference>
<evidence type="ECO:0000256" key="3">
    <source>
        <dbReference type="ARBA" id="ARBA00022475"/>
    </source>
</evidence>
<feature type="transmembrane region" description="Helical" evidence="7">
    <location>
        <begin position="154"/>
        <end position="174"/>
    </location>
</feature>
<dbReference type="GO" id="GO:0005886">
    <property type="term" value="C:plasma membrane"/>
    <property type="evidence" value="ECO:0007669"/>
    <property type="project" value="UniProtKB-SubCell"/>
</dbReference>
<evidence type="ECO:0000259" key="8">
    <source>
        <dbReference type="PROSITE" id="PS50928"/>
    </source>
</evidence>
<evidence type="ECO:0000256" key="5">
    <source>
        <dbReference type="ARBA" id="ARBA00022989"/>
    </source>
</evidence>
<keyword evidence="4 7" id="KW-0812">Transmembrane</keyword>
<evidence type="ECO:0000256" key="4">
    <source>
        <dbReference type="ARBA" id="ARBA00022692"/>
    </source>
</evidence>
<organism evidence="9 10">
    <name type="scientific">Halobellus rubicundus</name>
    <dbReference type="NCBI Taxonomy" id="2996466"/>
    <lineage>
        <taxon>Archaea</taxon>
        <taxon>Methanobacteriati</taxon>
        <taxon>Methanobacteriota</taxon>
        <taxon>Stenosarchaea group</taxon>
        <taxon>Halobacteria</taxon>
        <taxon>Halobacteriales</taxon>
        <taxon>Haloferacaceae</taxon>
        <taxon>Halobellus</taxon>
    </lineage>
</organism>
<feature type="transmembrane region" description="Helical" evidence="7">
    <location>
        <begin position="87"/>
        <end position="109"/>
    </location>
</feature>
<keyword evidence="3" id="KW-1003">Cell membrane</keyword>
<dbReference type="EMBL" id="JBGNYA010000001">
    <property type="protein sequence ID" value="MFA1610825.1"/>
    <property type="molecule type" value="Genomic_DNA"/>
</dbReference>
<protein>
    <submittedName>
        <fullName evidence="9">Carbohydrate ABC transporter permease</fullName>
    </submittedName>
</protein>
<sequence length="287" mass="32623">MSSQSDLASVIGYRRVEQLWKLTLAGFTLLVLAAIALPILWMFHTSIRPQDQIFVQSVQLIPRTISFTHYETLLFDTNFLTFYKNSVLVSLGVVTLTVVLSTLGGYGLARLDFRFKRRFARLVLFGYMFPAILLSIPMFIIWSEIGLTNNLVGLVLAETALSLPFSLWLMWQFFQTVPQTLEESARIRGATRFEAFKDVALPIAKPGMIAVALFSYAISWNEYTIPKVLMSARNKWPLTVGLFTFSEGQRVFWGQIMAASTLIVIPAFIFVIFLRKYLLEGFRTTSI</sequence>
<dbReference type="Proteomes" id="UP001570511">
    <property type="component" value="Unassembled WGS sequence"/>
</dbReference>
<reference evidence="9 10" key="1">
    <citation type="submission" date="2024-08" db="EMBL/GenBank/DDBJ databases">
        <title>Halobellus sp. MBLA0158 whole genome sequence.</title>
        <authorList>
            <person name="Hwang C.Y."/>
            <person name="Cho E.-S."/>
            <person name="Seo M.-J."/>
        </authorList>
    </citation>
    <scope>NUCLEOTIDE SEQUENCE [LARGE SCALE GENOMIC DNA]</scope>
    <source>
        <strain evidence="9 10">MBLA0158</strain>
    </source>
</reference>
<evidence type="ECO:0000256" key="1">
    <source>
        <dbReference type="ARBA" id="ARBA00004651"/>
    </source>
</evidence>